<reference evidence="5" key="1">
    <citation type="submission" date="2023-01" db="EMBL/GenBank/DDBJ databases">
        <title>Metagenome sequencing of chrysophaentin producing Chrysophaeum taylorii.</title>
        <authorList>
            <person name="Davison J."/>
            <person name="Bewley C."/>
        </authorList>
    </citation>
    <scope>NUCLEOTIDE SEQUENCE</scope>
    <source>
        <strain evidence="5">NIES-1699</strain>
    </source>
</reference>
<accession>A0AAD7UL94</accession>
<dbReference type="PANTHER" id="PTHR44533">
    <property type="entry name" value="DEAD/H RNA HELICASE, PUTATIVE-RELATED"/>
    <property type="match status" value="1"/>
</dbReference>
<feature type="compositionally biased region" description="Basic residues" evidence="3">
    <location>
        <begin position="191"/>
        <end position="204"/>
    </location>
</feature>
<dbReference type="PROSITE" id="PS51192">
    <property type="entry name" value="HELICASE_ATP_BIND_1"/>
    <property type="match status" value="1"/>
</dbReference>
<dbReference type="PANTHER" id="PTHR44533:SF4">
    <property type="entry name" value="DEAD_H RNA HELICASE, PUTATIVE-RELATED"/>
    <property type="match status" value="1"/>
</dbReference>
<keyword evidence="2" id="KW-0067">ATP-binding</keyword>
<dbReference type="Proteomes" id="UP001230188">
    <property type="component" value="Unassembled WGS sequence"/>
</dbReference>
<keyword evidence="1" id="KW-0378">Hydrolase</keyword>
<comment type="caution">
    <text evidence="5">The sequence shown here is derived from an EMBL/GenBank/DDBJ whole genome shotgun (WGS) entry which is preliminary data.</text>
</comment>
<evidence type="ECO:0000259" key="4">
    <source>
        <dbReference type="PROSITE" id="PS51192"/>
    </source>
</evidence>
<name>A0AAD7UL94_9STRA</name>
<feature type="compositionally biased region" description="Low complexity" evidence="3">
    <location>
        <begin position="88"/>
        <end position="111"/>
    </location>
</feature>
<dbReference type="GO" id="GO:0005737">
    <property type="term" value="C:cytoplasm"/>
    <property type="evidence" value="ECO:0007669"/>
    <property type="project" value="TreeGrafter"/>
</dbReference>
<keyword evidence="2" id="KW-0547">Nucleotide-binding</keyword>
<proteinExistence type="predicted"/>
<dbReference type="SMART" id="SM00487">
    <property type="entry name" value="DEXDc"/>
    <property type="match status" value="1"/>
</dbReference>
<dbReference type="Pfam" id="PF00270">
    <property type="entry name" value="DEAD"/>
    <property type="match status" value="1"/>
</dbReference>
<dbReference type="Gene3D" id="3.40.50.300">
    <property type="entry name" value="P-loop containing nucleotide triphosphate hydrolases"/>
    <property type="match status" value="2"/>
</dbReference>
<evidence type="ECO:0000313" key="6">
    <source>
        <dbReference type="Proteomes" id="UP001230188"/>
    </source>
</evidence>
<evidence type="ECO:0000313" key="5">
    <source>
        <dbReference type="EMBL" id="KAJ8611292.1"/>
    </source>
</evidence>
<dbReference type="InterPro" id="IPR052431">
    <property type="entry name" value="SKI2_subfamily_helicases"/>
</dbReference>
<evidence type="ECO:0000256" key="1">
    <source>
        <dbReference type="ARBA" id="ARBA00022801"/>
    </source>
</evidence>
<sequence length="1328" mass="145100">MTDEYGQETSLTREIKSSNDGPSRADSDTSWRRRGPPAAPQRGGGNPGGARALDPRNKPPTPPGPARSQQPYKTREVRGGSGFGDLPKAPAAAAPTKESSAEDAAANESGSKIPSRTIDLYWQSYPQEVIWVRKNKREAATREVKSRMPVVLRNLAPDTAFDPRDMWAKEKKRAEEAKEAALAAEAEAKAVSKKGGSKKPAKKTKKEEMIEKNKKEQEAKDVRLDLEKLENAAKSCRQRALLGATIMGTKCETQLGKLRQLLMVLEAELKEQNQSAVLDALWAIEASALYLQALEQDDDEDKGGAGGGGSKKGDKKKGEKRAPRTPEGALVHEFRKELRSATQSRSDLGAGLAAFQLEKMYDRLPPLSPFLKGWKLDPWQKRVLHHVDQRKSVIVCAPTSSGKTVISTYTCVNSGRVLFVVPTEPLVWQVAAMFQKLLPGSNVAIATNQLAYRPSEDRSKVVVGTPLALESSLVKVRGLIGGEVQNRWDYAQLEGGFDDFDYAVFDEVHALDGEEGAALQRLIRMVSCPMLALSATIGNADQLRDWWQAARADDPNSQNDVVELVEHRGRFINVQNLILDEKGTLQRLHPCAALTASRVVDEGADRVSLALTPADASELYKALFEKYGDAVEHLDPTVWFAERAKAAEAEYVAGLEARVKRKVPGADAALKRAKGGGAATKAAASTRARITLDDSKNLESALKEKLGELAAADAATCDAVLKSFVPEHLSSSSSSSSTTTAFSMLKVAWQMSERKLFPALAFHLDSFRCLGLFKALVAELEAAEKEKYPNWADELRAKADASQRKAEQQAKLQERNAKAAEDEAKDGFDEGETYVDVTAPHPEFVLTSPTSRLSSKEIDDILLEMKKDTGNKETLAASHVLVRALRRGFAIYIDDSAFSVYRRIVQRLAQKGKLAIVFSDASLAYGVNMPFRTVAFCGDEGSMLTPLLAQQMAGRAGRRGLDTQGNLVYLGMDWARIRTLMVGTVPAILGRPPHFPTIAVPLALSPEVSGALALCKHVDRAMLCRLCAASLEEYSAKTKRSAIDSDAKVDECLRTLDVLGLGSNMFGGGGGGASDAPVDATTLLRGDTRPTLCMVWELRNYLPESVALANALPHFLADFVKDKYNFKRADDDADSEAVQIEFMSVLLHIVDRAKCAENAVPLSELSWLKKSPDRVARWDKWEALIVEWQSKLDALNDADAAALKFAVPPGTPLDASVFDVVKDRRLPPASQISSLDRHNLKLRIWNVGNILLKMHNSLQMPGEYITLSPLLRKTFRRITYILSDDINANVDDEDIATTVAKREQAALDDNPPPDAQLVVVEEPATAAA</sequence>
<feature type="region of interest" description="Disordered" evidence="3">
    <location>
        <begin position="1"/>
        <end position="117"/>
    </location>
</feature>
<dbReference type="GO" id="GO:0005524">
    <property type="term" value="F:ATP binding"/>
    <property type="evidence" value="ECO:0007669"/>
    <property type="project" value="InterPro"/>
</dbReference>
<dbReference type="EMBL" id="JAQMWT010000078">
    <property type="protein sequence ID" value="KAJ8611292.1"/>
    <property type="molecule type" value="Genomic_DNA"/>
</dbReference>
<feature type="compositionally biased region" description="Basic and acidic residues" evidence="3">
    <location>
        <begin position="316"/>
        <end position="329"/>
    </location>
</feature>
<dbReference type="GO" id="GO:0004386">
    <property type="term" value="F:helicase activity"/>
    <property type="evidence" value="ECO:0007669"/>
    <property type="project" value="UniProtKB-KW"/>
</dbReference>
<evidence type="ECO:0000256" key="3">
    <source>
        <dbReference type="SAM" id="MobiDB-lite"/>
    </source>
</evidence>
<organism evidence="5 6">
    <name type="scientific">Chrysophaeum taylorii</name>
    <dbReference type="NCBI Taxonomy" id="2483200"/>
    <lineage>
        <taxon>Eukaryota</taxon>
        <taxon>Sar</taxon>
        <taxon>Stramenopiles</taxon>
        <taxon>Ochrophyta</taxon>
        <taxon>Pelagophyceae</taxon>
        <taxon>Pelagomonadales</taxon>
        <taxon>Pelagomonadaceae</taxon>
        <taxon>Chrysophaeum</taxon>
    </lineage>
</organism>
<feature type="region of interest" description="Disordered" evidence="3">
    <location>
        <begin position="298"/>
        <end position="329"/>
    </location>
</feature>
<feature type="domain" description="Helicase ATP-binding" evidence="4">
    <location>
        <begin position="384"/>
        <end position="555"/>
    </location>
</feature>
<keyword evidence="2" id="KW-0347">Helicase</keyword>
<dbReference type="InterPro" id="IPR027417">
    <property type="entry name" value="P-loop_NTPase"/>
</dbReference>
<feature type="compositionally biased region" description="Basic and acidic residues" evidence="3">
    <location>
        <begin position="11"/>
        <end position="31"/>
    </location>
</feature>
<evidence type="ECO:0000256" key="2">
    <source>
        <dbReference type="ARBA" id="ARBA00022806"/>
    </source>
</evidence>
<dbReference type="SUPFAM" id="SSF52540">
    <property type="entry name" value="P-loop containing nucleoside triphosphate hydrolases"/>
    <property type="match status" value="2"/>
</dbReference>
<dbReference type="GO" id="GO:0003676">
    <property type="term" value="F:nucleic acid binding"/>
    <property type="evidence" value="ECO:0007669"/>
    <property type="project" value="InterPro"/>
</dbReference>
<feature type="compositionally biased region" description="Basic and acidic residues" evidence="3">
    <location>
        <begin position="205"/>
        <end position="218"/>
    </location>
</feature>
<dbReference type="InterPro" id="IPR014001">
    <property type="entry name" value="Helicase_ATP-bd"/>
</dbReference>
<keyword evidence="6" id="KW-1185">Reference proteome</keyword>
<feature type="region of interest" description="Disordered" evidence="3">
    <location>
        <begin position="799"/>
        <end position="824"/>
    </location>
</feature>
<dbReference type="InterPro" id="IPR011545">
    <property type="entry name" value="DEAD/DEAH_box_helicase_dom"/>
</dbReference>
<gene>
    <name evidence="5" type="ORF">CTAYLR_004170</name>
</gene>
<dbReference type="GO" id="GO:0016787">
    <property type="term" value="F:hydrolase activity"/>
    <property type="evidence" value="ECO:0007669"/>
    <property type="project" value="UniProtKB-KW"/>
</dbReference>
<feature type="region of interest" description="Disordered" evidence="3">
    <location>
        <begin position="188"/>
        <end position="218"/>
    </location>
</feature>
<protein>
    <recommendedName>
        <fullName evidence="4">Helicase ATP-binding domain-containing protein</fullName>
    </recommendedName>
</protein>